<evidence type="ECO:0000313" key="1">
    <source>
        <dbReference type="EnsemblPlants" id="AVESA.00010b.r2.6CG1112750.1.CDS"/>
    </source>
</evidence>
<protein>
    <submittedName>
        <fullName evidence="1">Uncharacterized protein</fullName>
    </submittedName>
</protein>
<dbReference type="EnsemblPlants" id="AVESA.00010b.r2.6CG1112750.1">
    <property type="protein sequence ID" value="AVESA.00010b.r2.6CG1112750.1.CDS"/>
    <property type="gene ID" value="AVESA.00010b.r2.6CG1112750"/>
</dbReference>
<dbReference type="Proteomes" id="UP001732700">
    <property type="component" value="Chromosome 6C"/>
</dbReference>
<reference evidence="1" key="2">
    <citation type="submission" date="2025-09" db="UniProtKB">
        <authorList>
            <consortium name="EnsemblPlants"/>
        </authorList>
    </citation>
    <scope>IDENTIFICATION</scope>
</reference>
<proteinExistence type="predicted"/>
<accession>A0ACD5Z6E4</accession>
<reference evidence="1" key="1">
    <citation type="submission" date="2021-05" db="EMBL/GenBank/DDBJ databases">
        <authorList>
            <person name="Scholz U."/>
            <person name="Mascher M."/>
            <person name="Fiebig A."/>
        </authorList>
    </citation>
    <scope>NUCLEOTIDE SEQUENCE [LARGE SCALE GENOMIC DNA]</scope>
</reference>
<name>A0ACD5Z6E4_AVESA</name>
<organism evidence="1 2">
    <name type="scientific">Avena sativa</name>
    <name type="common">Oat</name>
    <dbReference type="NCBI Taxonomy" id="4498"/>
    <lineage>
        <taxon>Eukaryota</taxon>
        <taxon>Viridiplantae</taxon>
        <taxon>Streptophyta</taxon>
        <taxon>Embryophyta</taxon>
        <taxon>Tracheophyta</taxon>
        <taxon>Spermatophyta</taxon>
        <taxon>Magnoliopsida</taxon>
        <taxon>Liliopsida</taxon>
        <taxon>Poales</taxon>
        <taxon>Poaceae</taxon>
        <taxon>BOP clade</taxon>
        <taxon>Pooideae</taxon>
        <taxon>Poodae</taxon>
        <taxon>Poeae</taxon>
        <taxon>Poeae Chloroplast Group 1 (Aveneae type)</taxon>
        <taxon>Aveninae</taxon>
        <taxon>Avena</taxon>
    </lineage>
</organism>
<keyword evidence="2" id="KW-1185">Reference proteome</keyword>
<sequence>MTRSPAVLPGDDCCRWKGVYCGNITGHVVKLDLRGTDCESSDGSMQVHVLAGKISSSLLGLQHLRYLDLSCNRFDKIEIPEFLGSLHKLRYLDLSWSQLIVGRIPPQLGNLSNLQYLNLEATSYSTDITWLSRLTSLEHLDMSVVNLSATVHWLQGVNMLPNLKVLRLSQCQLRSSPDSLQLSNLTSLETLDLSGNGFIKGSMPNWFWELTSLKYLYIADNGFYGPFPDKIGNITSMVELDLSNINFVGMIPSNMKNLCNLESLYFHSNNINGSITELFHRLPSCSWNKLQYLVLSDSNLTGSLPTTLVQPLSNLSVLDLTDNNLTGHVPLWIGKLAKLKELDLSFDNLDGVIDEGYLSSLDMLEILELSYNSIAITFSPTWVPPFSLTIIHLGSC</sequence>
<evidence type="ECO:0000313" key="2">
    <source>
        <dbReference type="Proteomes" id="UP001732700"/>
    </source>
</evidence>